<dbReference type="InterPro" id="IPR051199">
    <property type="entry name" value="LPS_LOS_Heptosyltrfase"/>
</dbReference>
<dbReference type="SUPFAM" id="SSF53756">
    <property type="entry name" value="UDP-Glycosyltransferase/glycogen phosphorylase"/>
    <property type="match status" value="1"/>
</dbReference>
<dbReference type="KEGG" id="ftj:FTUN_2973"/>
<dbReference type="PANTHER" id="PTHR30160">
    <property type="entry name" value="TETRAACYLDISACCHARIDE 4'-KINASE-RELATED"/>
    <property type="match status" value="1"/>
</dbReference>
<gene>
    <name evidence="3" type="ORF">FTUN_2973</name>
</gene>
<dbReference type="Proteomes" id="UP000503447">
    <property type="component" value="Chromosome"/>
</dbReference>
<keyword evidence="2 3" id="KW-0808">Transferase</keyword>
<accession>A0A6M5YPJ5</accession>
<name>A0A6M5YPJ5_9BACT</name>
<dbReference type="Pfam" id="PF01075">
    <property type="entry name" value="Glyco_transf_9"/>
    <property type="match status" value="1"/>
</dbReference>
<dbReference type="CDD" id="cd03789">
    <property type="entry name" value="GT9_LPS_heptosyltransferase"/>
    <property type="match status" value="1"/>
</dbReference>
<dbReference type="PANTHER" id="PTHR30160:SF1">
    <property type="entry name" value="LIPOPOLYSACCHARIDE 1,2-N-ACETYLGLUCOSAMINETRANSFERASE-RELATED"/>
    <property type="match status" value="1"/>
</dbReference>
<dbReference type="InterPro" id="IPR002201">
    <property type="entry name" value="Glyco_trans_9"/>
</dbReference>
<keyword evidence="1" id="KW-0328">Glycosyltransferase</keyword>
<dbReference type="EMBL" id="CP053452">
    <property type="protein sequence ID" value="QJW95424.1"/>
    <property type="molecule type" value="Genomic_DNA"/>
</dbReference>
<dbReference type="Gene3D" id="3.40.50.2000">
    <property type="entry name" value="Glycogen Phosphorylase B"/>
    <property type="match status" value="2"/>
</dbReference>
<dbReference type="GO" id="GO:0008713">
    <property type="term" value="F:ADP-heptose-lipopolysaccharide heptosyltransferase activity"/>
    <property type="evidence" value="ECO:0007669"/>
    <property type="project" value="TreeGrafter"/>
</dbReference>
<evidence type="ECO:0000256" key="1">
    <source>
        <dbReference type="ARBA" id="ARBA00022676"/>
    </source>
</evidence>
<evidence type="ECO:0000256" key="2">
    <source>
        <dbReference type="ARBA" id="ARBA00022679"/>
    </source>
</evidence>
<dbReference type="AlphaFoldDB" id="A0A6M5YPJ5"/>
<evidence type="ECO:0000313" key="4">
    <source>
        <dbReference type="Proteomes" id="UP000503447"/>
    </source>
</evidence>
<reference evidence="4" key="1">
    <citation type="submission" date="2020-05" db="EMBL/GenBank/DDBJ databases">
        <title>Frigoriglobus tundricola gen. nov., sp. nov., a psychrotolerant cellulolytic planctomycete of the family Gemmataceae with two divergent copies of 16S rRNA gene.</title>
        <authorList>
            <person name="Kulichevskaya I.S."/>
            <person name="Ivanova A.A."/>
            <person name="Naumoff D.G."/>
            <person name="Beletsky A.V."/>
            <person name="Rijpstra W.I.C."/>
            <person name="Sinninghe Damste J.S."/>
            <person name="Mardanov A.V."/>
            <person name="Ravin N.V."/>
            <person name="Dedysh S.N."/>
        </authorList>
    </citation>
    <scope>NUCLEOTIDE SEQUENCE [LARGE SCALE GENOMIC DNA]</scope>
    <source>
        <strain evidence="4">PL17</strain>
    </source>
</reference>
<dbReference type="RefSeq" id="WP_171471208.1">
    <property type="nucleotide sequence ID" value="NZ_CP053452.2"/>
</dbReference>
<protein>
    <submittedName>
        <fullName evidence="3">Lipopolysaccharide core heptosyltransferase I</fullName>
    </submittedName>
</protein>
<organism evidence="3 4">
    <name type="scientific">Frigoriglobus tundricola</name>
    <dbReference type="NCBI Taxonomy" id="2774151"/>
    <lineage>
        <taxon>Bacteria</taxon>
        <taxon>Pseudomonadati</taxon>
        <taxon>Planctomycetota</taxon>
        <taxon>Planctomycetia</taxon>
        <taxon>Gemmatales</taxon>
        <taxon>Gemmataceae</taxon>
        <taxon>Frigoriglobus</taxon>
    </lineage>
</organism>
<sequence length="354" mass="38074">MTLDRVDAHRIAIIKPSALGDIVHSLPVLSALRVRFPAASITWVVNRSCESLLTGHPDLTDTLPFDRGALKGVRSSLATVWKFAGELRRKRFDLVIDMQGLLRSGIMARLTGAPIRVGFANAREGSRYAYTHKLNSPPLTAAHAVDRMWTVAEAFGVGDLPKVFRVPLRPVEVEAARAALAALPRPVVAVAVGAKWVTKRWPAAHFAELLNRAHARTGGSAVFVGASEDSALSREVTAALRGPAVDLTGRTTLPRLSAVLSLADVMLGNDTGPLHLAAALGRPCVAPYTCTKVTRHGPYTQGTNCVETAVPCGGSYLKKCSNMICMPDLTPDRLWPKLAETLDTWKRQRGSLSA</sequence>
<keyword evidence="4" id="KW-1185">Reference proteome</keyword>
<evidence type="ECO:0000313" key="3">
    <source>
        <dbReference type="EMBL" id="QJW95424.1"/>
    </source>
</evidence>
<dbReference type="GO" id="GO:0005829">
    <property type="term" value="C:cytosol"/>
    <property type="evidence" value="ECO:0007669"/>
    <property type="project" value="TreeGrafter"/>
</dbReference>
<proteinExistence type="predicted"/>
<dbReference type="GO" id="GO:0009244">
    <property type="term" value="P:lipopolysaccharide core region biosynthetic process"/>
    <property type="evidence" value="ECO:0007669"/>
    <property type="project" value="TreeGrafter"/>
</dbReference>